<protein>
    <submittedName>
        <fullName evidence="3">Amidohydrolase</fullName>
    </submittedName>
</protein>
<evidence type="ECO:0000259" key="2">
    <source>
        <dbReference type="Pfam" id="PF07687"/>
    </source>
</evidence>
<dbReference type="Pfam" id="PF07687">
    <property type="entry name" value="M20_dimer"/>
    <property type="match status" value="1"/>
</dbReference>
<dbReference type="Gene3D" id="3.40.630.10">
    <property type="entry name" value="Zn peptidases"/>
    <property type="match status" value="1"/>
</dbReference>
<dbReference type="PIRSF" id="PIRSF005962">
    <property type="entry name" value="Pept_M20D_amidohydro"/>
    <property type="match status" value="1"/>
</dbReference>
<evidence type="ECO:0000313" key="4">
    <source>
        <dbReference type="Proteomes" id="UP000624159"/>
    </source>
</evidence>
<dbReference type="SUPFAM" id="SSF55031">
    <property type="entry name" value="Bacterial exopeptidase dimerisation domain"/>
    <property type="match status" value="1"/>
</dbReference>
<dbReference type="InterPro" id="IPR011650">
    <property type="entry name" value="Peptidase_M20_dimer"/>
</dbReference>
<dbReference type="PANTHER" id="PTHR11014">
    <property type="entry name" value="PEPTIDASE M20 FAMILY MEMBER"/>
    <property type="match status" value="1"/>
</dbReference>
<dbReference type="RefSeq" id="WP_197664753.1">
    <property type="nucleotide sequence ID" value="NZ_JADULK010000013.1"/>
</dbReference>
<reference evidence="3 4" key="1">
    <citation type="submission" date="2020-11" db="EMBL/GenBank/DDBJ databases">
        <title>Enhanced detection system for hospital associated transmission using whole genome sequencing surveillance.</title>
        <authorList>
            <person name="Harrison L.H."/>
            <person name="Van Tyne D."/>
            <person name="Marsh J.W."/>
            <person name="Griffith M.P."/>
            <person name="Snyder D.J."/>
            <person name="Cooper V.S."/>
            <person name="Mustapha M."/>
        </authorList>
    </citation>
    <scope>NUCLEOTIDE SEQUENCE [LARGE SCALE GENOMIC DNA]</scope>
    <source>
        <strain evidence="3 4">SER00230</strain>
    </source>
</reference>
<evidence type="ECO:0000313" key="3">
    <source>
        <dbReference type="EMBL" id="MBH1931968.1"/>
    </source>
</evidence>
<dbReference type="Proteomes" id="UP000624159">
    <property type="component" value="Unassembled WGS sequence"/>
</dbReference>
<keyword evidence="1" id="KW-0378">Hydrolase</keyword>
<keyword evidence="4" id="KW-1185">Reference proteome</keyword>
<comment type="caution">
    <text evidence="3">The sequence shown here is derived from an EMBL/GenBank/DDBJ whole genome shotgun (WGS) entry which is preliminary data.</text>
</comment>
<dbReference type="InterPro" id="IPR036264">
    <property type="entry name" value="Bact_exopeptidase_dim_dom"/>
</dbReference>
<dbReference type="InterPro" id="IPR017439">
    <property type="entry name" value="Amidohydrolase"/>
</dbReference>
<accession>A0ABS0MJV8</accession>
<dbReference type="EMBL" id="JADULK010000013">
    <property type="protein sequence ID" value="MBH1931968.1"/>
    <property type="molecule type" value="Genomic_DNA"/>
</dbReference>
<dbReference type="CDD" id="cd05666">
    <property type="entry name" value="M20_Acy1-like"/>
    <property type="match status" value="1"/>
</dbReference>
<dbReference type="InterPro" id="IPR002933">
    <property type="entry name" value="Peptidase_M20"/>
</dbReference>
<feature type="domain" description="Peptidase M20 dimerisation" evidence="2">
    <location>
        <begin position="194"/>
        <end position="290"/>
    </location>
</feature>
<evidence type="ECO:0000256" key="1">
    <source>
        <dbReference type="ARBA" id="ARBA00022801"/>
    </source>
</evidence>
<gene>
    <name evidence="3" type="ORF">I5U13_20135</name>
</gene>
<dbReference type="Gene3D" id="3.30.70.360">
    <property type="match status" value="1"/>
</dbReference>
<name>A0ABS0MJV8_SERRU</name>
<sequence length="393" mass="42390">MKSNGNYTELTDVAPLEEELTALRRHLHQHPELSNVEQQTAALVADKLRQWGYQVTTGIGGYGVVGTLQVGDGGKRLALRADMDALPIEESGDHAYRSRQPGVMHACGHDGHTAMLLGAARYLAQSRSFSGTLHLVFQPAEEVGSNSGAQRMIADGLFERFPCDAIFGMHNHPGYPAGTMMFRSGPFMAACDTITITLHGKGGHAARPHLAVDPLVAASSLVMALQTVVARNIDPTEAAVVTIGSLHAGHAANVIPQSATMELSVRSFNPQVREQLKQRISQLAQQHAAGYGARAEVDILPGYPVLINHPQETEFARQVATELLGEQQVVAPFPAIAGSEDFAYYLQQRPGCFMRLGNGDSAMLHNAAYDFNDANLTVGAAYWARLTERFLTA</sequence>
<dbReference type="PANTHER" id="PTHR11014:SF63">
    <property type="entry name" value="METALLOPEPTIDASE, PUTATIVE (AFU_ORTHOLOGUE AFUA_6G09600)-RELATED"/>
    <property type="match status" value="1"/>
</dbReference>
<proteinExistence type="predicted"/>
<organism evidence="3 4">
    <name type="scientific">Serratia rubidaea</name>
    <name type="common">Serratia marinorubra</name>
    <dbReference type="NCBI Taxonomy" id="61652"/>
    <lineage>
        <taxon>Bacteria</taxon>
        <taxon>Pseudomonadati</taxon>
        <taxon>Pseudomonadota</taxon>
        <taxon>Gammaproteobacteria</taxon>
        <taxon>Enterobacterales</taxon>
        <taxon>Yersiniaceae</taxon>
        <taxon>Serratia</taxon>
    </lineage>
</organism>
<dbReference type="NCBIfam" id="TIGR01891">
    <property type="entry name" value="amidohydrolases"/>
    <property type="match status" value="1"/>
</dbReference>
<dbReference type="SUPFAM" id="SSF53187">
    <property type="entry name" value="Zn-dependent exopeptidases"/>
    <property type="match status" value="1"/>
</dbReference>
<dbReference type="Pfam" id="PF01546">
    <property type="entry name" value="Peptidase_M20"/>
    <property type="match status" value="1"/>
</dbReference>